<keyword evidence="3" id="KW-1185">Reference proteome</keyword>
<sequence length="302" mass="32442">MGLLQDEALAPHAAMCPGEREAVVPPSRAEQGANPSVPVLEAHRASAAFHSKRQRSGEQTSFPKRRACVKRRSVDERGSGWFPETAAPRVLGRPVPRQPLRLPRGSGVLPQRVWERLRHSPRLPCWGQVRVECSHRPRTRRSTEKDAFPKHSLILERAPEPDLHETSLTPGCHSRGGLFREEQEAPSRFGAEAEGSPPAGPRFGGQMRRRLLPSAPSMQCTRALKAAPAGTVTAGPPTPQQNTHSRSEGPGGIQTTTPLPSAGPRQSIGPTGASVRRAPCCTPGSHPGLERDAGLQANLSGG</sequence>
<reference evidence="4" key="1">
    <citation type="submission" date="2016-06" db="UniProtKB">
        <authorList>
            <consortium name="WormBaseParasite"/>
        </authorList>
    </citation>
    <scope>IDENTIFICATION</scope>
</reference>
<name>A0A183IA74_9BILA</name>
<dbReference type="EMBL" id="UZAM01001554">
    <property type="protein sequence ID" value="VDO84569.1"/>
    <property type="molecule type" value="Genomic_DNA"/>
</dbReference>
<organism evidence="4">
    <name type="scientific">Soboliphyme baturini</name>
    <dbReference type="NCBI Taxonomy" id="241478"/>
    <lineage>
        <taxon>Eukaryota</taxon>
        <taxon>Metazoa</taxon>
        <taxon>Ecdysozoa</taxon>
        <taxon>Nematoda</taxon>
        <taxon>Enoplea</taxon>
        <taxon>Dorylaimia</taxon>
        <taxon>Dioctophymatida</taxon>
        <taxon>Dioctophymatoidea</taxon>
        <taxon>Soboliphymatidae</taxon>
        <taxon>Soboliphyme</taxon>
    </lineage>
</organism>
<dbReference type="AlphaFoldDB" id="A0A183IA74"/>
<dbReference type="WBParaSite" id="SBAD_0000054001-mRNA-1">
    <property type="protein sequence ID" value="SBAD_0000054001-mRNA-1"/>
    <property type="gene ID" value="SBAD_0000054001"/>
</dbReference>
<evidence type="ECO:0000313" key="2">
    <source>
        <dbReference type="EMBL" id="VDO84569.1"/>
    </source>
</evidence>
<evidence type="ECO:0000256" key="1">
    <source>
        <dbReference type="SAM" id="MobiDB-lite"/>
    </source>
</evidence>
<accession>A0A183IA74</accession>
<feature type="region of interest" description="Disordered" evidence="1">
    <location>
        <begin position="227"/>
        <end position="302"/>
    </location>
</feature>
<evidence type="ECO:0000313" key="4">
    <source>
        <dbReference type="WBParaSite" id="SBAD_0000054001-mRNA-1"/>
    </source>
</evidence>
<proteinExistence type="predicted"/>
<feature type="compositionally biased region" description="Low complexity" evidence="1">
    <location>
        <begin position="88"/>
        <end position="98"/>
    </location>
</feature>
<protein>
    <submittedName>
        <fullName evidence="4">Translation initiation factor IF-2-like</fullName>
    </submittedName>
</protein>
<gene>
    <name evidence="2" type="ORF">SBAD_LOCUS518</name>
</gene>
<reference evidence="2 3" key="2">
    <citation type="submission" date="2018-11" db="EMBL/GenBank/DDBJ databases">
        <authorList>
            <consortium name="Pathogen Informatics"/>
        </authorList>
    </citation>
    <scope>NUCLEOTIDE SEQUENCE [LARGE SCALE GENOMIC DNA]</scope>
</reference>
<feature type="region of interest" description="Disordered" evidence="1">
    <location>
        <begin position="1"/>
        <end position="98"/>
    </location>
</feature>
<feature type="region of interest" description="Disordered" evidence="1">
    <location>
        <begin position="161"/>
        <end position="207"/>
    </location>
</feature>
<evidence type="ECO:0000313" key="3">
    <source>
        <dbReference type="Proteomes" id="UP000270296"/>
    </source>
</evidence>
<dbReference type="Proteomes" id="UP000270296">
    <property type="component" value="Unassembled WGS sequence"/>
</dbReference>